<dbReference type="SUPFAM" id="SSF47240">
    <property type="entry name" value="Ferritin-like"/>
    <property type="match status" value="1"/>
</dbReference>
<dbReference type="Proteomes" id="UP000283128">
    <property type="component" value="Unassembled WGS sequence"/>
</dbReference>
<name>A0A437PZI6_9ACTN</name>
<evidence type="ECO:0000256" key="3">
    <source>
        <dbReference type="ARBA" id="ARBA00023033"/>
    </source>
</evidence>
<keyword evidence="2" id="KW-0560">Oxidoreductase</keyword>
<keyword evidence="6" id="KW-1185">Reference proteome</keyword>
<dbReference type="Pfam" id="PF02332">
    <property type="entry name" value="Phenol_Hydrox"/>
    <property type="match status" value="1"/>
</dbReference>
<dbReference type="AlphaFoldDB" id="A0A437PZI6"/>
<dbReference type="InterPro" id="IPR009078">
    <property type="entry name" value="Ferritin-like_SF"/>
</dbReference>
<proteinExistence type="predicted"/>
<dbReference type="InterPro" id="IPR012078">
    <property type="entry name" value="MP_mOase_hydro"/>
</dbReference>
<protein>
    <recommendedName>
        <fullName evidence="1">propane 2-monooxygenase</fullName>
        <ecNumber evidence="1">1.14.13.227</ecNumber>
    </recommendedName>
</protein>
<gene>
    <name evidence="5" type="ORF">EOT10_05080</name>
</gene>
<evidence type="ECO:0000313" key="5">
    <source>
        <dbReference type="EMBL" id="RVU27681.1"/>
    </source>
</evidence>
<dbReference type="RefSeq" id="WP_127826837.1">
    <property type="nucleotide sequence ID" value="NZ_RZYA01000002.1"/>
</dbReference>
<dbReference type="OrthoDB" id="9806768at2"/>
<accession>A0A437PZI6</accession>
<evidence type="ECO:0000256" key="1">
    <source>
        <dbReference type="ARBA" id="ARBA00012710"/>
    </source>
</evidence>
<keyword evidence="3" id="KW-0503">Monooxygenase</keyword>
<organism evidence="5 6">
    <name type="scientific">Streptomyces antnestii</name>
    <dbReference type="NCBI Taxonomy" id="2494256"/>
    <lineage>
        <taxon>Bacteria</taxon>
        <taxon>Bacillati</taxon>
        <taxon>Actinomycetota</taxon>
        <taxon>Actinomycetes</taxon>
        <taxon>Kitasatosporales</taxon>
        <taxon>Streptomycetaceae</taxon>
        <taxon>Streptomyces</taxon>
    </lineage>
</organism>
<dbReference type="EC" id="1.14.13.227" evidence="1"/>
<sequence length="352" mass="39454">MTTAQPRRSRPHKTFSAFGDIRRMPSDYEVVTHAQNWTMRKNRTSAFEQNPSSPPNLWFLTYRDHSPLQVEDWDAFRDPDALTYRTYVGLQAEAETKTGGVLEQYAEAGADATLSPGQVSLLTKVFTPSRYLLHGMQQVEAYLGYLAPTSYVTNTAGFATADCLRRVTLVAYRTRELELAHPGAGAGSADRGVWERHEAWQPARKAIEKALIAYDWGEAFTALNLVLAPTLDDVLLRQFKEVSRDNGDQESWLLSSYLEEDSDRRARWSGALARFTLEHRPENEAVLRRWIDRWAPIADAAAAGLGTLLETLPERGRSAREVESGARAKREEFLSGIFSGADVSTGKERAGR</sequence>
<dbReference type="Gene3D" id="1.10.620.20">
    <property type="entry name" value="Ribonucleotide Reductase, subunit A"/>
    <property type="match status" value="1"/>
</dbReference>
<dbReference type="GO" id="GO:0016709">
    <property type="term" value="F:oxidoreductase activity, acting on paired donors, with incorporation or reduction of molecular oxygen, NAD(P)H as one donor, and incorporation of one atom of oxygen"/>
    <property type="evidence" value="ECO:0007669"/>
    <property type="project" value="InterPro"/>
</dbReference>
<reference evidence="5 6" key="1">
    <citation type="submission" date="2019-01" db="EMBL/GenBank/DDBJ databases">
        <title>Genome sequences of Streptomyces and Rhizobium isolates collected from root and soil.</title>
        <authorList>
            <person name="Chhettri S."/>
            <person name="Sevigny J.L."/>
            <person name="Sen A."/>
            <person name="Ennis N."/>
            <person name="Tisa L."/>
        </authorList>
    </citation>
    <scope>NUCLEOTIDE SEQUENCE [LARGE SCALE GENOMIC DNA]</scope>
    <source>
        <strain evidence="5 6">San01</strain>
    </source>
</reference>
<comment type="catalytic activity">
    <reaction evidence="4">
        <text>propane + NADH + O2 + H(+) = propan-2-ol + NAD(+) + H2O</text>
        <dbReference type="Rhea" id="RHEA:49992"/>
        <dbReference type="ChEBI" id="CHEBI:15377"/>
        <dbReference type="ChEBI" id="CHEBI:15378"/>
        <dbReference type="ChEBI" id="CHEBI:15379"/>
        <dbReference type="ChEBI" id="CHEBI:17824"/>
        <dbReference type="ChEBI" id="CHEBI:32879"/>
        <dbReference type="ChEBI" id="CHEBI:57540"/>
        <dbReference type="ChEBI" id="CHEBI:57945"/>
        <dbReference type="EC" id="1.14.13.227"/>
    </reaction>
</comment>
<dbReference type="InterPro" id="IPR003430">
    <property type="entry name" value="Phenol_Hydrox"/>
</dbReference>
<dbReference type="EMBL" id="RZYA01000002">
    <property type="protein sequence ID" value="RVU27681.1"/>
    <property type="molecule type" value="Genomic_DNA"/>
</dbReference>
<evidence type="ECO:0000256" key="2">
    <source>
        <dbReference type="ARBA" id="ARBA00023002"/>
    </source>
</evidence>
<dbReference type="InterPro" id="IPR012348">
    <property type="entry name" value="RNR-like"/>
</dbReference>
<evidence type="ECO:0000256" key="4">
    <source>
        <dbReference type="ARBA" id="ARBA00048941"/>
    </source>
</evidence>
<evidence type="ECO:0000313" key="6">
    <source>
        <dbReference type="Proteomes" id="UP000283128"/>
    </source>
</evidence>
<dbReference type="PIRSF" id="PIRSF000040">
    <property type="entry name" value="MMOH_comp"/>
    <property type="match status" value="1"/>
</dbReference>
<comment type="caution">
    <text evidence="5">The sequence shown here is derived from an EMBL/GenBank/DDBJ whole genome shotgun (WGS) entry which is preliminary data.</text>
</comment>